<feature type="region of interest" description="Disordered" evidence="1">
    <location>
        <begin position="712"/>
        <end position="731"/>
    </location>
</feature>
<sequence length="1137" mass="128605">MLDLEKLRKSGGEDQKSKTGTNLRKTVSYEQLDNTVQPEIDVNRRNSTKSKIKLKRSTSQRSSLVVFDQLKKITKDLAKGFSLHSNSSRTSIKSERTRDTENEQGLSNIHDRTEPGTVEKAKKKLVGLNASAVKNSSNGGLDENEIEDLVKLAPIKLSTVGGDRLRFKIGEVDSALFGTFGNSGSMVGNSSRGEYGYVGSEDFSNINININVNSNINSNSSIDGEENSLSKPIANIDNRLNSVHDSFSVEKSTSPFSNQYMTSKQLIQQYTQNIRPRVIESMTKQNEDDSLWMEDDQSVKSYDPSKEVGGQADNYSTNNKSISVNNNSNSIGNISFNISIENVDSVNSSRENEHFMTVRGSPLKENHRLNENVDNFKAFTDKNMDEFEYHKEKEKLDKLRLDILKRNISNYSEENISVVTTESLESLETQSDSSKGSVHLHRTIKLDKFPVRLIVPAENIYIKPELKMANDSQNQPNRRSIVLTTIKDQFTKPTNSDTNRNERLIENTTINVNVNVNADSDNAYKTQRVDKRLDNIELKKFSTGSFLIEGFTSENDNNQYNEANKKTTQNQNQTQNQSESVYHNDIDKINASVDMEPKELLDTDHSVSGNGIINVVDYVINREFGREGESKVEKEREIQVESGIYEEEEEEYYSAKSLLFEDGEIVDFPVNDTILNNTQADDNNNGSKESMGNQNDDSDLYTSSSMTTISSLSSLTESNGNTSVVGNQHSSDNIHNILKRYSSSGKDPNHMQNIRKSIISNNLELLSSAHVNHSKQRPSSVVLYNHDNSNKVSFSKEYLFNNKTVHDLETRERLDQYKYRLSLAGLEECWTTKQSEILDHSEERRPNNKKIRQKRSGGKENVEVDIEINESRDKEGHEQVVDEMYKRMNHKDNEYSDQANLIKQHLMLSSSFDFKDKKDPADFIDSGEVEYKHNSNVAGLNHHNNIEVYNENAENERTSMINQYYEYSQFYETGGINSYNQDNTNDSNGDKKNNYNTQSTVFSRAESMNKRAADKSIAKNKTNNNIDTNTNTNTNANAIAIANANTNSYRLDINALDAKYNQNNFANNRAPKSLNNDSNIVSKMKKFAPENKGRNRSGNRVKSFISAKDLVDSNKNCRRTATVIVACSEEMLSTTPE</sequence>
<dbReference type="Proteomes" id="UP000188320">
    <property type="component" value="Unassembled WGS sequence"/>
</dbReference>
<feature type="compositionally biased region" description="Basic and acidic residues" evidence="1">
    <location>
        <begin position="92"/>
        <end position="101"/>
    </location>
</feature>
<feature type="region of interest" description="Disordered" evidence="1">
    <location>
        <begin position="557"/>
        <end position="583"/>
    </location>
</feature>
<dbReference type="EMBL" id="LSSK01001235">
    <property type="protein sequence ID" value="OMH80284.1"/>
    <property type="molecule type" value="Genomic_DNA"/>
</dbReference>
<feature type="compositionally biased region" description="Low complexity" evidence="1">
    <location>
        <begin position="567"/>
        <end position="577"/>
    </location>
</feature>
<name>A0A1R1PH32_ZANCU</name>
<feature type="region of interest" description="Disordered" evidence="1">
    <location>
        <begin position="676"/>
        <end position="704"/>
    </location>
</feature>
<feature type="compositionally biased region" description="Basic and acidic residues" evidence="1">
    <location>
        <begin position="1"/>
        <end position="17"/>
    </location>
</feature>
<feature type="compositionally biased region" description="Low complexity" evidence="1">
    <location>
        <begin position="712"/>
        <end position="723"/>
    </location>
</feature>
<protein>
    <submittedName>
        <fullName evidence="2">Uncharacterized protein</fullName>
    </submittedName>
</protein>
<evidence type="ECO:0000313" key="3">
    <source>
        <dbReference type="Proteomes" id="UP000188320"/>
    </source>
</evidence>
<dbReference type="AlphaFoldDB" id="A0A1R1PH32"/>
<feature type="compositionally biased region" description="Polar residues" evidence="1">
    <location>
        <begin position="676"/>
        <end position="695"/>
    </location>
</feature>
<feature type="region of interest" description="Disordered" evidence="1">
    <location>
        <begin position="84"/>
        <end position="114"/>
    </location>
</feature>
<accession>A0A1R1PH32</accession>
<feature type="region of interest" description="Disordered" evidence="1">
    <location>
        <begin position="840"/>
        <end position="862"/>
    </location>
</feature>
<feature type="region of interest" description="Disordered" evidence="1">
    <location>
        <begin position="1"/>
        <end position="26"/>
    </location>
</feature>
<gene>
    <name evidence="2" type="ORF">AX774_g6285</name>
</gene>
<feature type="compositionally biased region" description="Basic residues" evidence="1">
    <location>
        <begin position="847"/>
        <end position="856"/>
    </location>
</feature>
<evidence type="ECO:0000313" key="2">
    <source>
        <dbReference type="EMBL" id="OMH80284.1"/>
    </source>
</evidence>
<organism evidence="2 3">
    <name type="scientific">Zancudomyces culisetae</name>
    <name type="common">Gut fungus</name>
    <name type="synonym">Smittium culisetae</name>
    <dbReference type="NCBI Taxonomy" id="1213189"/>
    <lineage>
        <taxon>Eukaryota</taxon>
        <taxon>Fungi</taxon>
        <taxon>Fungi incertae sedis</taxon>
        <taxon>Zoopagomycota</taxon>
        <taxon>Kickxellomycotina</taxon>
        <taxon>Harpellomycetes</taxon>
        <taxon>Harpellales</taxon>
        <taxon>Legeriomycetaceae</taxon>
        <taxon>Zancudomyces</taxon>
    </lineage>
</organism>
<keyword evidence="3" id="KW-1185">Reference proteome</keyword>
<feature type="compositionally biased region" description="Polar residues" evidence="1">
    <location>
        <begin position="976"/>
        <end position="987"/>
    </location>
</feature>
<feature type="region of interest" description="Disordered" evidence="1">
    <location>
        <begin position="976"/>
        <end position="995"/>
    </location>
</feature>
<reference evidence="3" key="1">
    <citation type="submission" date="2017-01" db="EMBL/GenBank/DDBJ databases">
        <authorList>
            <person name="Wang Y."/>
            <person name="White M."/>
            <person name="Kvist S."/>
            <person name="Moncalvo J.-M."/>
        </authorList>
    </citation>
    <scope>NUCLEOTIDE SEQUENCE [LARGE SCALE GENOMIC DNA]</scope>
    <source>
        <strain evidence="3">COL-18-3</strain>
    </source>
</reference>
<comment type="caution">
    <text evidence="2">The sequence shown here is derived from an EMBL/GenBank/DDBJ whole genome shotgun (WGS) entry which is preliminary data.</text>
</comment>
<proteinExistence type="predicted"/>
<evidence type="ECO:0000256" key="1">
    <source>
        <dbReference type="SAM" id="MobiDB-lite"/>
    </source>
</evidence>
<feature type="region of interest" description="Disordered" evidence="1">
    <location>
        <begin position="300"/>
        <end position="320"/>
    </location>
</feature>